<dbReference type="Proteomes" id="UP000494165">
    <property type="component" value="Unassembled WGS sequence"/>
</dbReference>
<keyword evidence="3 7" id="KW-1133">Transmembrane helix</keyword>
<dbReference type="PROSITE" id="PS50835">
    <property type="entry name" value="IG_LIKE"/>
    <property type="match status" value="5"/>
</dbReference>
<keyword evidence="2 7" id="KW-0812">Transmembrane</keyword>
<dbReference type="CDD" id="cd00096">
    <property type="entry name" value="Ig"/>
    <property type="match status" value="1"/>
</dbReference>
<keyword evidence="10" id="KW-1185">Reference proteome</keyword>
<feature type="transmembrane region" description="Helical" evidence="7">
    <location>
        <begin position="643"/>
        <end position="668"/>
    </location>
</feature>
<dbReference type="Pfam" id="PF08205">
    <property type="entry name" value="C2-set_2"/>
    <property type="match status" value="1"/>
</dbReference>
<evidence type="ECO:0000256" key="1">
    <source>
        <dbReference type="ARBA" id="ARBA00004167"/>
    </source>
</evidence>
<dbReference type="SMART" id="SM00409">
    <property type="entry name" value="IG"/>
    <property type="match status" value="4"/>
</dbReference>
<feature type="domain" description="Ig-like" evidence="8">
    <location>
        <begin position="336"/>
        <end position="426"/>
    </location>
</feature>
<dbReference type="AlphaFoldDB" id="A0A8S1DH45"/>
<dbReference type="InterPro" id="IPR013162">
    <property type="entry name" value="CD80_C2-set"/>
</dbReference>
<dbReference type="EMBL" id="CADEPI010000199">
    <property type="protein sequence ID" value="CAB3380001.1"/>
    <property type="molecule type" value="Genomic_DNA"/>
</dbReference>
<evidence type="ECO:0000259" key="8">
    <source>
        <dbReference type="PROSITE" id="PS50835"/>
    </source>
</evidence>
<evidence type="ECO:0000256" key="4">
    <source>
        <dbReference type="ARBA" id="ARBA00023136"/>
    </source>
</evidence>
<evidence type="ECO:0000256" key="3">
    <source>
        <dbReference type="ARBA" id="ARBA00022989"/>
    </source>
</evidence>
<evidence type="ECO:0000313" key="9">
    <source>
        <dbReference type="EMBL" id="CAB3380001.1"/>
    </source>
</evidence>
<feature type="region of interest" description="Disordered" evidence="6">
    <location>
        <begin position="673"/>
        <end position="693"/>
    </location>
</feature>
<dbReference type="PANTHER" id="PTHR23278:SF26">
    <property type="entry name" value="SIDESTEP III, ISOFORM O"/>
    <property type="match status" value="1"/>
</dbReference>
<dbReference type="Pfam" id="PF07686">
    <property type="entry name" value="V-set"/>
    <property type="match status" value="1"/>
</dbReference>
<dbReference type="InterPro" id="IPR013106">
    <property type="entry name" value="Ig_V-set"/>
</dbReference>
<name>A0A8S1DH45_9INSE</name>
<dbReference type="OrthoDB" id="10055806at2759"/>
<keyword evidence="4 7" id="KW-0472">Membrane</keyword>
<dbReference type="InterPro" id="IPR003599">
    <property type="entry name" value="Ig_sub"/>
</dbReference>
<dbReference type="SUPFAM" id="SSF48726">
    <property type="entry name" value="Immunoglobulin"/>
    <property type="match status" value="5"/>
</dbReference>
<reference evidence="9 10" key="1">
    <citation type="submission" date="2020-04" db="EMBL/GenBank/DDBJ databases">
        <authorList>
            <person name="Alioto T."/>
            <person name="Alioto T."/>
            <person name="Gomez Garrido J."/>
        </authorList>
    </citation>
    <scope>NUCLEOTIDE SEQUENCE [LARGE SCALE GENOMIC DNA]</scope>
</reference>
<accession>A0A8S1DH45</accession>
<dbReference type="GO" id="GO:0016020">
    <property type="term" value="C:membrane"/>
    <property type="evidence" value="ECO:0007669"/>
    <property type="project" value="UniProtKB-SubCell"/>
</dbReference>
<dbReference type="SMART" id="SM00408">
    <property type="entry name" value="IGc2"/>
    <property type="match status" value="3"/>
</dbReference>
<protein>
    <recommendedName>
        <fullName evidence="8">Ig-like domain-containing protein</fullName>
    </recommendedName>
</protein>
<feature type="domain" description="Ig-like" evidence="8">
    <location>
        <begin position="130"/>
        <end position="232"/>
    </location>
</feature>
<proteinExistence type="predicted"/>
<gene>
    <name evidence="9" type="ORF">CLODIP_2_CD02874</name>
</gene>
<comment type="subcellular location">
    <subcellularLocation>
        <location evidence="1">Membrane</location>
        <topology evidence="1">Single-pass membrane protein</topology>
    </subcellularLocation>
</comment>
<keyword evidence="5" id="KW-1015">Disulfide bond</keyword>
<evidence type="ECO:0000256" key="7">
    <source>
        <dbReference type="SAM" id="Phobius"/>
    </source>
</evidence>
<dbReference type="Gene3D" id="2.60.40.10">
    <property type="entry name" value="Immunoglobulins"/>
    <property type="match status" value="5"/>
</dbReference>
<dbReference type="InterPro" id="IPR003598">
    <property type="entry name" value="Ig_sub2"/>
</dbReference>
<evidence type="ECO:0000313" key="10">
    <source>
        <dbReference type="Proteomes" id="UP000494165"/>
    </source>
</evidence>
<sequence>MAQLNVLQERHRLVSTVRIDAVLGRNAEMPCNIDPVMRDDRVYMVLWFKEAAGKPLYSFDVRGRPFNKAALWSDKNVFGNRAYFATVTKPAHLTLNKVQLDDEGAYRCRVDFKNSPTRNFQINLTVIVPPEELTIYDEKRNEVSGVIGPLMEGSDLQLACEVKGGKPVPTVSWFVNDKLQEGVVPVDEEQISPGVIINKLYIRDVRRHQLHNTFKCQASNTKMNQPKERTIRLDLYLRPLSVRLLEKPRTLQAGKPHSVVCEAKGSRPKADISWFKDSRKIPGGLEEGNDTITQNILEFIPQPEDHGRQLKCYAENPKIPGSGLEDNWLLNVVFAPQVSLQLGNTLNPDDIKEGDDVYFECHIRANPREHKITWMHNGALLSQNVSWGIIMSTHSLVLQKVTRHNAGVYRCVAINSQGESQSSPVHLRVKFAPVCKALDVIVVGGSFNEQLSIQCEVAADPGDVRFLWMFNNSGENNRVSEDRFRNRNTTSTLSYTIISERDYGTLQCWGSNAIGRQLEPCVFQVVPAGKPSALRNCSLFNQTGESLEVECLPGFDGGLPQRFILEVYEAPSMQLRLNLSSEVAPAFRVAELLPGASTLLRMVLYAANPKGRGEPTVLDNIALWDAERRTDSVPSDGTDALSLLPLIALMIGALVTGLSVALLFAVALRKRRHNEGGTPHGEKSKAPSGEPQVMDINHDHYVVSYTLKSMPEQPERQQRQPDILTARYDSAVSERMKRPEVLFPRNGDLEMVATAAADAVASSRPPPVPPRSDLSSNGNFSRQSPGASNFQSGAGLSTRRSPVGAGDNNGCELNGTLIKETLMSNHIPESCV</sequence>
<feature type="domain" description="Ig-like" evidence="8">
    <location>
        <begin position="239"/>
        <end position="331"/>
    </location>
</feature>
<comment type="caution">
    <text evidence="9">The sequence shown here is derived from an EMBL/GenBank/DDBJ whole genome shotgun (WGS) entry which is preliminary data.</text>
</comment>
<dbReference type="Pfam" id="PF07679">
    <property type="entry name" value="I-set"/>
    <property type="match status" value="1"/>
</dbReference>
<dbReference type="PANTHER" id="PTHR23278">
    <property type="entry name" value="SIDESTEP PROTEIN"/>
    <property type="match status" value="1"/>
</dbReference>
<dbReference type="Pfam" id="PF13927">
    <property type="entry name" value="Ig_3"/>
    <property type="match status" value="1"/>
</dbReference>
<dbReference type="InterPro" id="IPR013783">
    <property type="entry name" value="Ig-like_fold"/>
</dbReference>
<organism evidence="9 10">
    <name type="scientific">Cloeon dipterum</name>
    <dbReference type="NCBI Taxonomy" id="197152"/>
    <lineage>
        <taxon>Eukaryota</taxon>
        <taxon>Metazoa</taxon>
        <taxon>Ecdysozoa</taxon>
        <taxon>Arthropoda</taxon>
        <taxon>Hexapoda</taxon>
        <taxon>Insecta</taxon>
        <taxon>Pterygota</taxon>
        <taxon>Palaeoptera</taxon>
        <taxon>Ephemeroptera</taxon>
        <taxon>Pisciforma</taxon>
        <taxon>Baetidae</taxon>
        <taxon>Cloeon</taxon>
    </lineage>
</organism>
<feature type="domain" description="Ig-like" evidence="8">
    <location>
        <begin position="433"/>
        <end position="508"/>
    </location>
</feature>
<evidence type="ECO:0000256" key="6">
    <source>
        <dbReference type="SAM" id="MobiDB-lite"/>
    </source>
</evidence>
<feature type="region of interest" description="Disordered" evidence="6">
    <location>
        <begin position="759"/>
        <end position="809"/>
    </location>
</feature>
<feature type="compositionally biased region" description="Polar residues" evidence="6">
    <location>
        <begin position="777"/>
        <end position="800"/>
    </location>
</feature>
<feature type="domain" description="Ig-like" evidence="8">
    <location>
        <begin position="24"/>
        <end position="125"/>
    </location>
</feature>
<dbReference type="InterPro" id="IPR013098">
    <property type="entry name" value="Ig_I-set"/>
</dbReference>
<dbReference type="InterPro" id="IPR007110">
    <property type="entry name" value="Ig-like_dom"/>
</dbReference>
<evidence type="ECO:0000256" key="5">
    <source>
        <dbReference type="ARBA" id="ARBA00023157"/>
    </source>
</evidence>
<evidence type="ECO:0000256" key="2">
    <source>
        <dbReference type="ARBA" id="ARBA00022692"/>
    </source>
</evidence>
<dbReference type="InterPro" id="IPR036179">
    <property type="entry name" value="Ig-like_dom_sf"/>
</dbReference>